<dbReference type="Proteomes" id="UP000829817">
    <property type="component" value="Chromosome"/>
</dbReference>
<evidence type="ECO:0000313" key="2">
    <source>
        <dbReference type="Proteomes" id="UP000829817"/>
    </source>
</evidence>
<dbReference type="RefSeq" id="WP_244784650.1">
    <property type="nucleotide sequence ID" value="NZ_CP091508.1"/>
</dbReference>
<accession>A0ABY4DRW5</accession>
<reference evidence="1 2" key="1">
    <citation type="journal article" date="2022" name="Res Sq">
        <title>Evolution of multicellular longitudinally dividing oral cavity symbionts (Neisseriaceae).</title>
        <authorList>
            <person name="Nyongesa S."/>
            <person name="Weber P."/>
            <person name="Bernet E."/>
            <person name="Pullido F."/>
            <person name="Nieckarz M."/>
            <person name="Delaby M."/>
            <person name="Nieves C."/>
            <person name="Viehboeck T."/>
            <person name="Krause N."/>
            <person name="Rivera-Millot A."/>
            <person name="Nakamura A."/>
            <person name="Vischer N."/>
            <person name="VanNieuwenhze M."/>
            <person name="Brun Y."/>
            <person name="Cava F."/>
            <person name="Bulgheresi S."/>
            <person name="Veyrier F."/>
        </authorList>
    </citation>
    <scope>NUCLEOTIDE SEQUENCE [LARGE SCALE GENOMIC DNA]</scope>
    <source>
        <strain evidence="1 2">CCUG 63373m</strain>
    </source>
</reference>
<evidence type="ECO:0000313" key="1">
    <source>
        <dbReference type="EMBL" id="UOO81479.1"/>
    </source>
</evidence>
<keyword evidence="2" id="KW-1185">Reference proteome</keyword>
<name>A0ABY4DRW5_9NEIS</name>
<organism evidence="1 2">
    <name type="scientific">Uruburuella testudinis</name>
    <dbReference type="NCBI Taxonomy" id="1282863"/>
    <lineage>
        <taxon>Bacteria</taxon>
        <taxon>Pseudomonadati</taxon>
        <taxon>Pseudomonadota</taxon>
        <taxon>Betaproteobacteria</taxon>
        <taxon>Neisseriales</taxon>
        <taxon>Neisseriaceae</taxon>
        <taxon>Uruburuella</taxon>
    </lineage>
</organism>
<sequence length="89" mass="10823">MPDKKRIICPRCEQDYLYYYKPDTINETIILCPECDAVWMLGKPLVYGVYNIDFYDYTKFMQNRNTEPTWNKRIYESPVYEDDLKDDDV</sequence>
<proteinExistence type="predicted"/>
<protein>
    <submittedName>
        <fullName evidence="1">Uncharacterized protein</fullName>
    </submittedName>
</protein>
<gene>
    <name evidence="1" type="ORF">LVJ83_11115</name>
</gene>
<dbReference type="EMBL" id="CP091508">
    <property type="protein sequence ID" value="UOO81479.1"/>
    <property type="molecule type" value="Genomic_DNA"/>
</dbReference>